<organism evidence="2 3">
    <name type="scientific">Puccinia striiformis f. sp. tritici PST-78</name>
    <dbReference type="NCBI Taxonomy" id="1165861"/>
    <lineage>
        <taxon>Eukaryota</taxon>
        <taxon>Fungi</taxon>
        <taxon>Dikarya</taxon>
        <taxon>Basidiomycota</taxon>
        <taxon>Pucciniomycotina</taxon>
        <taxon>Pucciniomycetes</taxon>
        <taxon>Pucciniales</taxon>
        <taxon>Pucciniaceae</taxon>
        <taxon>Puccinia</taxon>
    </lineage>
</organism>
<dbReference type="AlphaFoldDB" id="A0A0L0V1R5"/>
<keyword evidence="3" id="KW-1185">Reference proteome</keyword>
<comment type="caution">
    <text evidence="2">The sequence shown here is derived from an EMBL/GenBank/DDBJ whole genome shotgun (WGS) entry which is preliminary data.</text>
</comment>
<reference evidence="3" key="1">
    <citation type="submission" date="2014-03" db="EMBL/GenBank/DDBJ databases">
        <title>The Genome Sequence of Puccinia striiformis f. sp. tritici PST-78.</title>
        <authorList>
            <consortium name="The Broad Institute Genome Sequencing Platform"/>
            <person name="Cuomo C."/>
            <person name="Hulbert S."/>
            <person name="Chen X."/>
            <person name="Walker B."/>
            <person name="Young S.K."/>
            <person name="Zeng Q."/>
            <person name="Gargeya S."/>
            <person name="Fitzgerald M."/>
            <person name="Haas B."/>
            <person name="Abouelleil A."/>
            <person name="Alvarado L."/>
            <person name="Arachchi H.M."/>
            <person name="Berlin A.M."/>
            <person name="Chapman S.B."/>
            <person name="Goldberg J."/>
            <person name="Griggs A."/>
            <person name="Gujja S."/>
            <person name="Hansen M."/>
            <person name="Howarth C."/>
            <person name="Imamovic A."/>
            <person name="Larimer J."/>
            <person name="McCowan C."/>
            <person name="Montmayeur A."/>
            <person name="Murphy C."/>
            <person name="Neiman D."/>
            <person name="Pearson M."/>
            <person name="Priest M."/>
            <person name="Roberts A."/>
            <person name="Saif S."/>
            <person name="Shea T."/>
            <person name="Sisk P."/>
            <person name="Sykes S."/>
            <person name="Wortman J."/>
            <person name="Nusbaum C."/>
            <person name="Birren B."/>
        </authorList>
    </citation>
    <scope>NUCLEOTIDE SEQUENCE [LARGE SCALE GENOMIC DNA]</scope>
    <source>
        <strain evidence="3">race PST-78</strain>
    </source>
</reference>
<evidence type="ECO:0000313" key="3">
    <source>
        <dbReference type="Proteomes" id="UP000054564"/>
    </source>
</evidence>
<dbReference type="STRING" id="1165861.A0A0L0V1R5"/>
<dbReference type="EMBL" id="AJIL01000149">
    <property type="protein sequence ID" value="KNE92939.1"/>
    <property type="molecule type" value="Genomic_DNA"/>
</dbReference>
<evidence type="ECO:0008006" key="4">
    <source>
        <dbReference type="Google" id="ProtNLM"/>
    </source>
</evidence>
<name>A0A0L0V1R5_9BASI</name>
<dbReference type="Proteomes" id="UP000054564">
    <property type="component" value="Unassembled WGS sequence"/>
</dbReference>
<gene>
    <name evidence="2" type="ORF">PSTG_13653</name>
</gene>
<feature type="compositionally biased region" description="Basic and acidic residues" evidence="1">
    <location>
        <begin position="171"/>
        <end position="189"/>
    </location>
</feature>
<feature type="compositionally biased region" description="Polar residues" evidence="1">
    <location>
        <begin position="202"/>
        <end position="217"/>
    </location>
</feature>
<accession>A0A0L0V1R5</accession>
<evidence type="ECO:0000313" key="2">
    <source>
        <dbReference type="EMBL" id="KNE92939.1"/>
    </source>
</evidence>
<feature type="region of interest" description="Disordered" evidence="1">
    <location>
        <begin position="58"/>
        <end position="81"/>
    </location>
</feature>
<sequence length="294" mass="33474">MFLNPRQIPAKTECGRSQRRRNADLTQNGDTDSDKDPPYEQAPEDPQGLISTLIRALNTRPTSDHGTPKIKTPGMKAPDCFDGKNSKKPDCILNNWDKFEQQLFTLFGDPNEIHNAEYELNNLQMKESSKASAYIAQLCTLPSRTSWNDTAFTFHFRKLINRTIKLDNCYHDKNRSKKPETSSKQEDSSKSNGNKYLKKPQQKSSNYSGTPALSSSKPRTRTTPKEISLVLCKEGFLKGNKRARQEKEGLCMHCGGKHDLDTCAKKVAVKQPKLPQKNRKQFSYSDLQRKLLYL</sequence>
<protein>
    <recommendedName>
        <fullName evidence="4">Retrotransposon gag domain-containing protein</fullName>
    </recommendedName>
</protein>
<dbReference type="OrthoDB" id="5552562at2759"/>
<feature type="region of interest" description="Disordered" evidence="1">
    <location>
        <begin position="171"/>
        <end position="224"/>
    </location>
</feature>
<proteinExistence type="predicted"/>
<evidence type="ECO:0000256" key="1">
    <source>
        <dbReference type="SAM" id="MobiDB-lite"/>
    </source>
</evidence>
<feature type="region of interest" description="Disordered" evidence="1">
    <location>
        <begin position="1"/>
        <end position="46"/>
    </location>
</feature>